<keyword evidence="1" id="KW-1185">Reference proteome</keyword>
<dbReference type="AlphaFoldDB" id="A0A915JI72"/>
<dbReference type="WBParaSite" id="nRc.2.0.1.t25791-RA">
    <property type="protein sequence ID" value="nRc.2.0.1.t25791-RA"/>
    <property type="gene ID" value="nRc.2.0.1.g25791"/>
</dbReference>
<sequence length="121" mass="14028">MPKDQDITLGWTDDCSNLLKLKKHNEAYTFISFIRPSPKIAVEATDIKRICSIWYAIMEEQYEAVLESLVARESILTVWEIMLEYDNDNNKIVRQDESQVVKKSVDSFKEQSDVRPSGINL</sequence>
<protein>
    <submittedName>
        <fullName evidence="2">Uncharacterized protein</fullName>
    </submittedName>
</protein>
<organism evidence="1 2">
    <name type="scientific">Romanomermis culicivorax</name>
    <name type="common">Nematode worm</name>
    <dbReference type="NCBI Taxonomy" id="13658"/>
    <lineage>
        <taxon>Eukaryota</taxon>
        <taxon>Metazoa</taxon>
        <taxon>Ecdysozoa</taxon>
        <taxon>Nematoda</taxon>
        <taxon>Enoplea</taxon>
        <taxon>Dorylaimia</taxon>
        <taxon>Mermithida</taxon>
        <taxon>Mermithoidea</taxon>
        <taxon>Mermithidae</taxon>
        <taxon>Romanomermis</taxon>
    </lineage>
</organism>
<evidence type="ECO:0000313" key="1">
    <source>
        <dbReference type="Proteomes" id="UP000887565"/>
    </source>
</evidence>
<proteinExistence type="predicted"/>
<evidence type="ECO:0000313" key="2">
    <source>
        <dbReference type="WBParaSite" id="nRc.2.0.1.t25791-RA"/>
    </source>
</evidence>
<reference evidence="2" key="1">
    <citation type="submission" date="2022-11" db="UniProtKB">
        <authorList>
            <consortium name="WormBaseParasite"/>
        </authorList>
    </citation>
    <scope>IDENTIFICATION</scope>
</reference>
<name>A0A915JI72_ROMCU</name>
<accession>A0A915JI72</accession>
<dbReference type="Proteomes" id="UP000887565">
    <property type="component" value="Unplaced"/>
</dbReference>